<reference evidence="3" key="1">
    <citation type="journal article" date="2023" name="Int. J. Syst. Evol. Microbiol.">
        <title>Methylocystis iwaonis sp. nov., a type II methane-oxidizing bacterium from surface soil of a rice paddy field in Japan, and emended description of the genus Methylocystis (ex Whittenbury et al. 1970) Bowman et al. 1993.</title>
        <authorList>
            <person name="Kaise H."/>
            <person name="Sawadogo J.B."/>
            <person name="Alam M.S."/>
            <person name="Ueno C."/>
            <person name="Dianou D."/>
            <person name="Shinjo R."/>
            <person name="Asakawa S."/>
        </authorList>
    </citation>
    <scope>NUCLEOTIDE SEQUENCE</scope>
    <source>
        <strain evidence="3">LMG27198</strain>
    </source>
</reference>
<gene>
    <name evidence="3" type="ORF">LMG27198_47880</name>
</gene>
<feature type="transmembrane region" description="Helical" evidence="1">
    <location>
        <begin position="317"/>
        <end position="338"/>
    </location>
</feature>
<keyword evidence="1" id="KW-1133">Transmembrane helix</keyword>
<keyword evidence="4" id="KW-1185">Reference proteome</keyword>
<dbReference type="AlphaFoldDB" id="A0A9W6LUQ6"/>
<feature type="transmembrane region" description="Helical" evidence="1">
    <location>
        <begin position="253"/>
        <end position="272"/>
    </location>
</feature>
<dbReference type="Proteomes" id="UP001144323">
    <property type="component" value="Unassembled WGS sequence"/>
</dbReference>
<evidence type="ECO:0000313" key="3">
    <source>
        <dbReference type="EMBL" id="GLI95796.1"/>
    </source>
</evidence>
<protein>
    <submittedName>
        <fullName evidence="3">Acyltransferase</fullName>
    </submittedName>
</protein>
<sequence length="371" mass="40037">MSSPPTENRDAQLDALRGLAICAVLASHVALVFRNDFTFAPIFLVPALGVGVDLFFVISGYLIVARAARSMVKAGGFWLGAAAFWAGRVIRIGVPAWVAIGALFVAWRLGTLQGLHKDDLIAAAAFVGNLYWAPCFAGNERCGDPLLSSHFWSLGVEMQFYALAPFMAVLGRRWVWIVVSLALMVGALAWRPWGGFWWTLRPDALLVGVLIGMETRWRADWLNRVPKIDLRLAAYWLLVAAVLARILSFGGTGIGLVIVALIFGMVVGGRGQDIGARAPWGTRLLRWIGERSFSIYLVHLPVLSGLRAALLEQAPGWAAAAVAMIGVVAAALCLESLVTRPSMILARRVAARICDGKGVKASLRVEAPLAE</sequence>
<dbReference type="GO" id="GO:0016020">
    <property type="term" value="C:membrane"/>
    <property type="evidence" value="ECO:0007669"/>
    <property type="project" value="TreeGrafter"/>
</dbReference>
<evidence type="ECO:0000313" key="4">
    <source>
        <dbReference type="Proteomes" id="UP001144323"/>
    </source>
</evidence>
<proteinExistence type="predicted"/>
<dbReference type="PANTHER" id="PTHR23028">
    <property type="entry name" value="ACETYLTRANSFERASE"/>
    <property type="match status" value="1"/>
</dbReference>
<dbReference type="PANTHER" id="PTHR23028:SF53">
    <property type="entry name" value="ACYL_TRANSF_3 DOMAIN-CONTAINING PROTEIN"/>
    <property type="match status" value="1"/>
</dbReference>
<feature type="domain" description="Acyltransferase 3" evidence="2">
    <location>
        <begin position="11"/>
        <end position="334"/>
    </location>
</feature>
<feature type="transmembrane region" description="Helical" evidence="1">
    <location>
        <begin position="15"/>
        <end position="33"/>
    </location>
</feature>
<feature type="transmembrane region" description="Helical" evidence="1">
    <location>
        <begin position="39"/>
        <end position="64"/>
    </location>
</feature>
<dbReference type="GO" id="GO:0016747">
    <property type="term" value="F:acyltransferase activity, transferring groups other than amino-acyl groups"/>
    <property type="evidence" value="ECO:0007669"/>
    <property type="project" value="InterPro"/>
</dbReference>
<accession>A0A9W6LUQ6</accession>
<keyword evidence="3" id="KW-0808">Transferase</keyword>
<dbReference type="RefSeq" id="WP_281806815.1">
    <property type="nucleotide sequence ID" value="NZ_BSEC01000005.1"/>
</dbReference>
<keyword evidence="1" id="KW-0472">Membrane</keyword>
<dbReference type="Pfam" id="PF01757">
    <property type="entry name" value="Acyl_transf_3"/>
    <property type="match status" value="1"/>
</dbReference>
<dbReference type="EMBL" id="BSEC01000005">
    <property type="protein sequence ID" value="GLI95796.1"/>
    <property type="molecule type" value="Genomic_DNA"/>
</dbReference>
<dbReference type="InterPro" id="IPR002656">
    <property type="entry name" value="Acyl_transf_3_dom"/>
</dbReference>
<comment type="caution">
    <text evidence="3">The sequence shown here is derived from an EMBL/GenBank/DDBJ whole genome shotgun (WGS) entry which is preliminary data.</text>
</comment>
<name>A0A9W6LUQ6_9HYPH</name>
<dbReference type="InterPro" id="IPR050879">
    <property type="entry name" value="Acyltransferase_3"/>
</dbReference>
<dbReference type="GO" id="GO:0000271">
    <property type="term" value="P:polysaccharide biosynthetic process"/>
    <property type="evidence" value="ECO:0007669"/>
    <property type="project" value="TreeGrafter"/>
</dbReference>
<keyword evidence="1" id="KW-0812">Transmembrane</keyword>
<evidence type="ECO:0000256" key="1">
    <source>
        <dbReference type="SAM" id="Phobius"/>
    </source>
</evidence>
<feature type="transmembrane region" description="Helical" evidence="1">
    <location>
        <begin position="76"/>
        <end position="100"/>
    </location>
</feature>
<feature type="transmembrane region" description="Helical" evidence="1">
    <location>
        <begin position="293"/>
        <end position="311"/>
    </location>
</feature>
<organism evidence="3 4">
    <name type="scientific">Methylocystis echinoides</name>
    <dbReference type="NCBI Taxonomy" id="29468"/>
    <lineage>
        <taxon>Bacteria</taxon>
        <taxon>Pseudomonadati</taxon>
        <taxon>Pseudomonadota</taxon>
        <taxon>Alphaproteobacteria</taxon>
        <taxon>Hyphomicrobiales</taxon>
        <taxon>Methylocystaceae</taxon>
        <taxon>Methylocystis</taxon>
    </lineage>
</organism>
<feature type="transmembrane region" description="Helical" evidence="1">
    <location>
        <begin position="174"/>
        <end position="193"/>
    </location>
</feature>
<feature type="transmembrane region" description="Helical" evidence="1">
    <location>
        <begin position="120"/>
        <end position="139"/>
    </location>
</feature>
<keyword evidence="3" id="KW-0012">Acyltransferase</keyword>
<evidence type="ECO:0000259" key="2">
    <source>
        <dbReference type="Pfam" id="PF01757"/>
    </source>
</evidence>